<dbReference type="PANTHER" id="PTHR10110">
    <property type="entry name" value="SODIUM/HYDROGEN EXCHANGER"/>
    <property type="match status" value="1"/>
</dbReference>
<keyword evidence="7 10" id="KW-0406">Ion transport</keyword>
<comment type="caution">
    <text evidence="10">Lacks conserved residue(s) required for the propagation of feature annotation.</text>
</comment>
<keyword evidence="9 10" id="KW-0739">Sodium transport</keyword>
<evidence type="ECO:0000256" key="7">
    <source>
        <dbReference type="ARBA" id="ARBA00023065"/>
    </source>
</evidence>
<keyword evidence="8 10" id="KW-0472">Membrane</keyword>
<feature type="transmembrane region" description="Helical" evidence="10">
    <location>
        <begin position="112"/>
        <end position="134"/>
    </location>
</feature>
<dbReference type="InterPro" id="IPR018422">
    <property type="entry name" value="Cation/H_exchanger_CPA1"/>
</dbReference>
<evidence type="ECO:0000313" key="13">
    <source>
        <dbReference type="Proteomes" id="UP001601422"/>
    </source>
</evidence>
<feature type="transmembrane region" description="Helical" evidence="10">
    <location>
        <begin position="346"/>
        <end position="366"/>
    </location>
</feature>
<dbReference type="EMBL" id="JBIAJP010000004">
    <property type="protein sequence ID" value="MFF0005361.1"/>
    <property type="molecule type" value="Genomic_DNA"/>
</dbReference>
<comment type="similarity">
    <text evidence="10">Belongs to the monovalent cation:proton antiporter 1 (CPA1) transporter (TC 2.A.36) family.</text>
</comment>
<keyword evidence="3 10" id="KW-1003">Cell membrane</keyword>
<protein>
    <submittedName>
        <fullName evidence="12">Na+/H+ antiporter</fullName>
    </submittedName>
</protein>
<evidence type="ECO:0000256" key="1">
    <source>
        <dbReference type="ARBA" id="ARBA00004651"/>
    </source>
</evidence>
<sequence length="528" mass="57243">MDQLALLFVLLLGAVISVPVGDRFKVPAPVLMTLLGIVLALLPFVPNVEIAPDLILPLLLPPLLYAAVRRTSWRQFAANKRPIFLLAVALVFVTMACVAAVADAIVPGLPLAAAFALGALVAPPDPVAATAVAGQLGLPRRLVSILEGEGLFNDVTAIVLYHVAIAAAVSGTFSPWKAGLDLVLSAVVAVAVGLALGWGANKLMEVLGDATLQIGLTLLVPYAAYVMAEELHGSGVLAVLTTALFLAEYGSDADDVMTRLAGHTFWNIVDTLVTGVAFGLVGLELHNAIRTASGRWGELLWWAAVVVVVVVLARLLWLLPATWLTKRLHARRDYDEDIPVSWRETVVMWWSGMRGVASVALVLAIPLETDAGAPFPSRDEIIFIAFGVIMATLVLQGLTLPWLVRRLGVKADTDQEKEFAKALAIRAAKAAKQRLREIEGNEELPEELSEQMLRRAYDIGVRISPELAEDERREAYREGARRVKRLRRIQQEMLSAARHEVLAARSEPGADPEVVDRVLRHLDVRSLR</sequence>
<evidence type="ECO:0000256" key="8">
    <source>
        <dbReference type="ARBA" id="ARBA00023136"/>
    </source>
</evidence>
<proteinExistence type="inferred from homology"/>
<evidence type="ECO:0000256" key="2">
    <source>
        <dbReference type="ARBA" id="ARBA00022448"/>
    </source>
</evidence>
<feature type="transmembrane region" description="Helical" evidence="10">
    <location>
        <begin position="301"/>
        <end position="325"/>
    </location>
</feature>
<evidence type="ECO:0000313" key="12">
    <source>
        <dbReference type="EMBL" id="MFF0005361.1"/>
    </source>
</evidence>
<comment type="function">
    <text evidence="10">Na(+)/H(+) antiporter that extrudes sodium in exchange for external protons.</text>
</comment>
<feature type="transmembrane region" description="Helical" evidence="10">
    <location>
        <begin position="27"/>
        <end position="45"/>
    </location>
</feature>
<evidence type="ECO:0000256" key="5">
    <source>
        <dbReference type="ARBA" id="ARBA00022989"/>
    </source>
</evidence>
<comment type="caution">
    <text evidence="12">The sequence shown here is derived from an EMBL/GenBank/DDBJ whole genome shotgun (WGS) entry which is preliminary data.</text>
</comment>
<feature type="transmembrane region" description="Helical" evidence="10">
    <location>
        <begin position="83"/>
        <end position="106"/>
    </location>
</feature>
<dbReference type="InterPro" id="IPR004705">
    <property type="entry name" value="Cation/H_exchanger_CPA1_bac"/>
</dbReference>
<keyword evidence="13" id="KW-1185">Reference proteome</keyword>
<feature type="transmembrane region" description="Helical" evidence="10">
    <location>
        <begin position="381"/>
        <end position="404"/>
    </location>
</feature>
<feature type="transmembrane region" description="Helical" evidence="10">
    <location>
        <begin position="261"/>
        <end position="281"/>
    </location>
</feature>
<evidence type="ECO:0000256" key="6">
    <source>
        <dbReference type="ARBA" id="ARBA00023053"/>
    </source>
</evidence>
<dbReference type="NCBIfam" id="TIGR00831">
    <property type="entry name" value="a_cpa1"/>
    <property type="match status" value="1"/>
</dbReference>
<dbReference type="RefSeq" id="WP_361871837.1">
    <property type="nucleotide sequence ID" value="NZ_JBEXVS010000017.1"/>
</dbReference>
<keyword evidence="4 10" id="KW-0812">Transmembrane</keyword>
<name>A0ABW6MWE4_9ACTN</name>
<keyword evidence="10" id="KW-0050">Antiport</keyword>
<gene>
    <name evidence="12" type="ORF">ACFYQT_18260</name>
</gene>
<evidence type="ECO:0000256" key="3">
    <source>
        <dbReference type="ARBA" id="ARBA00022475"/>
    </source>
</evidence>
<keyword evidence="6 10" id="KW-0915">Sodium</keyword>
<keyword evidence="5 10" id="KW-1133">Transmembrane helix</keyword>
<comment type="subcellular location">
    <subcellularLocation>
        <location evidence="1 10">Cell membrane</location>
        <topology evidence="1 10">Multi-pass membrane protein</topology>
    </subcellularLocation>
</comment>
<dbReference type="Gene3D" id="6.10.140.1330">
    <property type="match status" value="1"/>
</dbReference>
<reference evidence="12 13" key="1">
    <citation type="submission" date="2024-10" db="EMBL/GenBank/DDBJ databases">
        <title>The Natural Products Discovery Center: Release of the First 8490 Sequenced Strains for Exploring Actinobacteria Biosynthetic Diversity.</title>
        <authorList>
            <person name="Kalkreuter E."/>
            <person name="Kautsar S.A."/>
            <person name="Yang D."/>
            <person name="Bader C.D."/>
            <person name="Teijaro C.N."/>
            <person name="Fluegel L."/>
            <person name="Davis C.M."/>
            <person name="Simpson J.R."/>
            <person name="Lauterbach L."/>
            <person name="Steele A.D."/>
            <person name="Gui C."/>
            <person name="Meng S."/>
            <person name="Li G."/>
            <person name="Viehrig K."/>
            <person name="Ye F."/>
            <person name="Su P."/>
            <person name="Kiefer A.F."/>
            <person name="Nichols A."/>
            <person name="Cepeda A.J."/>
            <person name="Yan W."/>
            <person name="Fan B."/>
            <person name="Jiang Y."/>
            <person name="Adhikari A."/>
            <person name="Zheng C.-J."/>
            <person name="Schuster L."/>
            <person name="Cowan T.M."/>
            <person name="Smanski M.J."/>
            <person name="Chevrette M.G."/>
            <person name="De Carvalho L.P.S."/>
            <person name="Shen B."/>
        </authorList>
    </citation>
    <scope>NUCLEOTIDE SEQUENCE [LARGE SCALE GENOMIC DNA]</scope>
    <source>
        <strain evidence="12 13">NPDC005497</strain>
    </source>
</reference>
<feature type="transmembrane region" description="Helical" evidence="10">
    <location>
        <begin position="182"/>
        <end position="199"/>
    </location>
</feature>
<evidence type="ECO:0000256" key="4">
    <source>
        <dbReference type="ARBA" id="ARBA00022692"/>
    </source>
</evidence>
<dbReference type="Proteomes" id="UP001601422">
    <property type="component" value="Unassembled WGS sequence"/>
</dbReference>
<accession>A0ABW6MWE4</accession>
<dbReference type="PANTHER" id="PTHR10110:SF86">
    <property type="entry name" value="SODIUM_HYDROGEN EXCHANGER 7"/>
    <property type="match status" value="1"/>
</dbReference>
<keyword evidence="2 10" id="KW-0813">Transport</keyword>
<feature type="domain" description="Cation/H+ exchanger transmembrane" evidence="11">
    <location>
        <begin position="15"/>
        <end position="405"/>
    </location>
</feature>
<evidence type="ECO:0000259" key="11">
    <source>
        <dbReference type="Pfam" id="PF00999"/>
    </source>
</evidence>
<dbReference type="InterPro" id="IPR006153">
    <property type="entry name" value="Cation/H_exchanger_TM"/>
</dbReference>
<feature type="transmembrane region" description="Helical" evidence="10">
    <location>
        <begin position="155"/>
        <end position="176"/>
    </location>
</feature>
<evidence type="ECO:0000256" key="10">
    <source>
        <dbReference type="RuleBase" id="RU366002"/>
    </source>
</evidence>
<organism evidence="12 13">
    <name type="scientific">Streptomyces tibetensis</name>
    <dbReference type="NCBI Taxonomy" id="2382123"/>
    <lineage>
        <taxon>Bacteria</taxon>
        <taxon>Bacillati</taxon>
        <taxon>Actinomycetota</taxon>
        <taxon>Actinomycetes</taxon>
        <taxon>Kitasatosporales</taxon>
        <taxon>Streptomycetaceae</taxon>
        <taxon>Streptomyces</taxon>
    </lineage>
</organism>
<evidence type="ECO:0000256" key="9">
    <source>
        <dbReference type="ARBA" id="ARBA00023201"/>
    </source>
</evidence>
<dbReference type="Pfam" id="PF00999">
    <property type="entry name" value="Na_H_Exchanger"/>
    <property type="match status" value="1"/>
</dbReference>